<feature type="compositionally biased region" description="Polar residues" evidence="1">
    <location>
        <begin position="693"/>
        <end position="703"/>
    </location>
</feature>
<feature type="region of interest" description="Disordered" evidence="1">
    <location>
        <begin position="557"/>
        <end position="594"/>
    </location>
</feature>
<protein>
    <recommendedName>
        <fullName evidence="5">Het-C-domain-containing protein</fullName>
    </recommendedName>
</protein>
<feature type="compositionally biased region" description="Gly residues" evidence="1">
    <location>
        <begin position="952"/>
        <end position="961"/>
    </location>
</feature>
<keyword evidence="4" id="KW-1185">Reference proteome</keyword>
<name>A0A517L598_9PEZI</name>
<dbReference type="EMBL" id="CP042189">
    <property type="protein sequence ID" value="QDS70791.1"/>
    <property type="molecule type" value="Genomic_DNA"/>
</dbReference>
<dbReference type="PANTHER" id="PTHR14905">
    <property type="entry name" value="NG37"/>
    <property type="match status" value="1"/>
</dbReference>
<dbReference type="Pfam" id="PF07217">
    <property type="entry name" value="Het-C"/>
    <property type="match status" value="1"/>
</dbReference>
<feature type="compositionally biased region" description="Basic and acidic residues" evidence="1">
    <location>
        <begin position="801"/>
        <end position="810"/>
    </location>
</feature>
<feature type="compositionally biased region" description="Basic and acidic residues" evidence="1">
    <location>
        <begin position="681"/>
        <end position="692"/>
    </location>
</feature>
<dbReference type="PANTHER" id="PTHR14905:SF11">
    <property type="entry name" value="TINC (EUROFUNG)"/>
    <property type="match status" value="1"/>
</dbReference>
<feature type="compositionally biased region" description="Basic and acidic residues" evidence="1">
    <location>
        <begin position="722"/>
        <end position="746"/>
    </location>
</feature>
<feature type="compositionally biased region" description="Basic and acidic residues" evidence="1">
    <location>
        <begin position="824"/>
        <end position="834"/>
    </location>
</feature>
<feature type="compositionally biased region" description="Polar residues" evidence="1">
    <location>
        <begin position="856"/>
        <end position="882"/>
    </location>
</feature>
<feature type="compositionally biased region" description="Gly residues" evidence="1">
    <location>
        <begin position="582"/>
        <end position="592"/>
    </location>
</feature>
<feature type="compositionally biased region" description="Low complexity" evidence="1">
    <location>
        <begin position="883"/>
        <end position="900"/>
    </location>
</feature>
<dbReference type="AlphaFoldDB" id="A0A517L598"/>
<feature type="compositionally biased region" description="Polar residues" evidence="1">
    <location>
        <begin position="623"/>
        <end position="639"/>
    </location>
</feature>
<sequence length="1010" mass="112355">MAGFIAPSGSTLLTFALIFLFLNVRGVAAFGAGNIAGISKIEGQNWRHGDIEDTLLAILMTRARGGKKFSKLDVKRVYFGNWLRDYSQAVDVGTVKMVSAEAIRLLLWILGFLSFGFGTKEFEVTTERLGCYRPEEHIDNPKDYADNIDARQYDRRLRAPVDERRELAIDERTGLKAYIASEDRGITTSAGMVRDLYRRCIQLGRQYKRSNNNDDLYEAFRLLGTANHCLEDYSAHSNYTELCLIEMGERDVFPHVGRRGQVNVQGRQLWPVITGTFGGVDFLHSVMGELSDKATQSEIDELEGSISSAEANRDQPSIVKDLLNALPSGLFGGKDEPGKVDELQQNANNAQMQNMRITPKSPEEFTEQAELIRQQIYPALEFHDEVMRSINEAVEKIPVLPEILDQLSEAMSIFVFSLIAPFVLPLIKQIKAELSTGSSEVIASSREKQLVVFRDDESTDPTHSMISKDHFSNVLNEPAGKVASQVLKWVVPQIVECWDDENVDAERNINRIINGVFHHPALRDDGQDGARDCRQQMFQVVEDWWRGLDEREQRELRSKLSREGVEQGKNHKEGVHDKGHGCGKPLGPGGAASGPSGAIAAGMMGALNEGLQSQGLGEFARPVTQSQQSGRRNDGQNQDKFGIGKMAGEAAGGGLLGGLVGGIVGGVGSSLLGGAFGGDDSETKSYKQESHGNDGSYTQSYTETGRRPAQNYGSQDQYGQAEYKKTEYPSGGRREEYSRYEQDGNDRPQGYGFQQSVETKPTYGGGYERTEERRTERPGGGWESERRTEGISGGGQYSSSESRHHGGRRDEDEDERPKRHSGGRHQESSGRQEEYGGYGERQEQSSYGRQEESGYGRQQESSGYGRQQESSGYGRQQETSSYGRQQESSSYGRQQESSSYGRQQESSGYGRQDESSGYGRQQESSGYGRQQESSGYGRQEESSDYGRQEQYGGYGGGSGGRRSGEYGRRGNDDDNDDDNRRERRHGEGRRRGGDDDDDDVDEYGERRRRY</sequence>
<evidence type="ECO:0008006" key="5">
    <source>
        <dbReference type="Google" id="ProtNLM"/>
    </source>
</evidence>
<dbReference type="Proteomes" id="UP000316270">
    <property type="component" value="Chromosome 5"/>
</dbReference>
<evidence type="ECO:0000256" key="1">
    <source>
        <dbReference type="SAM" id="MobiDB-lite"/>
    </source>
</evidence>
<gene>
    <name evidence="3" type="ORF">FKW77_004293</name>
</gene>
<feature type="region of interest" description="Disordered" evidence="1">
    <location>
        <begin position="622"/>
        <end position="644"/>
    </location>
</feature>
<feature type="region of interest" description="Disordered" evidence="1">
    <location>
        <begin position="680"/>
        <end position="1010"/>
    </location>
</feature>
<dbReference type="InterPro" id="IPR010816">
    <property type="entry name" value="Het-C"/>
</dbReference>
<reference evidence="3 4" key="1">
    <citation type="submission" date="2019-07" db="EMBL/GenBank/DDBJ databases">
        <title>Finished genome of Venturia effusa.</title>
        <authorList>
            <person name="Young C.A."/>
            <person name="Cox M.P."/>
            <person name="Ganley A.R.D."/>
            <person name="David W.J."/>
        </authorList>
    </citation>
    <scope>NUCLEOTIDE SEQUENCE [LARGE SCALE GENOMIC DNA]</scope>
    <source>
        <strain evidence="4">albino</strain>
    </source>
</reference>
<dbReference type="OrthoDB" id="2506204at2759"/>
<feature type="compositionally biased region" description="Basic and acidic residues" evidence="1">
    <location>
        <begin position="962"/>
        <end position="993"/>
    </location>
</feature>
<feature type="compositionally biased region" description="Basic and acidic residues" evidence="1">
    <location>
        <begin position="938"/>
        <end position="947"/>
    </location>
</feature>
<proteinExistence type="predicted"/>
<feature type="chain" id="PRO_5021714932" description="Het-C-domain-containing protein" evidence="2">
    <location>
        <begin position="30"/>
        <end position="1010"/>
    </location>
</feature>
<feature type="signal peptide" evidence="2">
    <location>
        <begin position="1"/>
        <end position="29"/>
    </location>
</feature>
<dbReference type="STRING" id="50376.A0A517L598"/>
<evidence type="ECO:0000313" key="3">
    <source>
        <dbReference type="EMBL" id="QDS70791.1"/>
    </source>
</evidence>
<accession>A0A517L598</accession>
<feature type="compositionally biased region" description="Basic and acidic residues" evidence="1">
    <location>
        <begin position="768"/>
        <end position="789"/>
    </location>
</feature>
<dbReference type="InterPro" id="IPR052577">
    <property type="entry name" value="VWA7"/>
</dbReference>
<evidence type="ECO:0000256" key="2">
    <source>
        <dbReference type="SAM" id="SignalP"/>
    </source>
</evidence>
<feature type="compositionally biased region" description="Polar residues" evidence="1">
    <location>
        <begin position="918"/>
        <end position="936"/>
    </location>
</feature>
<organism evidence="3 4">
    <name type="scientific">Venturia effusa</name>
    <dbReference type="NCBI Taxonomy" id="50376"/>
    <lineage>
        <taxon>Eukaryota</taxon>
        <taxon>Fungi</taxon>
        <taxon>Dikarya</taxon>
        <taxon>Ascomycota</taxon>
        <taxon>Pezizomycotina</taxon>
        <taxon>Dothideomycetes</taxon>
        <taxon>Pleosporomycetidae</taxon>
        <taxon>Venturiales</taxon>
        <taxon>Venturiaceae</taxon>
        <taxon>Venturia</taxon>
    </lineage>
</organism>
<evidence type="ECO:0000313" key="4">
    <source>
        <dbReference type="Proteomes" id="UP000316270"/>
    </source>
</evidence>
<feature type="compositionally biased region" description="Basic and acidic residues" evidence="1">
    <location>
        <begin position="557"/>
        <end position="580"/>
    </location>
</feature>
<keyword evidence="2" id="KW-0732">Signal</keyword>